<evidence type="ECO:0000313" key="3">
    <source>
        <dbReference type="Proteomes" id="UP000315353"/>
    </source>
</evidence>
<gene>
    <name evidence="2" type="ORF">CFL01nite_04490</name>
</gene>
<protein>
    <submittedName>
        <fullName evidence="2">Uncharacterized protein</fullName>
    </submittedName>
</protein>
<organism evidence="2 3">
    <name type="scientific">Corynebacterium flavescens</name>
    <dbReference type="NCBI Taxonomy" id="28028"/>
    <lineage>
        <taxon>Bacteria</taxon>
        <taxon>Bacillati</taxon>
        <taxon>Actinomycetota</taxon>
        <taxon>Actinomycetes</taxon>
        <taxon>Mycobacteriales</taxon>
        <taxon>Corynebacteriaceae</taxon>
        <taxon>Corynebacterium</taxon>
    </lineage>
</organism>
<dbReference type="Proteomes" id="UP000315353">
    <property type="component" value="Unassembled WGS sequence"/>
</dbReference>
<evidence type="ECO:0000313" key="2">
    <source>
        <dbReference type="EMBL" id="GEB96954.1"/>
    </source>
</evidence>
<feature type="transmembrane region" description="Helical" evidence="1">
    <location>
        <begin position="6"/>
        <end position="28"/>
    </location>
</feature>
<dbReference type="RefSeq" id="WP_255312469.1">
    <property type="nucleotide sequence ID" value="NZ_BJNB01000004.1"/>
</dbReference>
<keyword evidence="1" id="KW-1133">Transmembrane helix</keyword>
<proteinExistence type="predicted"/>
<dbReference type="EMBL" id="BJNB01000004">
    <property type="protein sequence ID" value="GEB96954.1"/>
    <property type="molecule type" value="Genomic_DNA"/>
</dbReference>
<keyword evidence="1" id="KW-0472">Membrane</keyword>
<accession>A0AB73B537</accession>
<name>A0AB73B537_CORFL</name>
<comment type="caution">
    <text evidence="2">The sequence shown here is derived from an EMBL/GenBank/DDBJ whole genome shotgun (WGS) entry which is preliminary data.</text>
</comment>
<dbReference type="AlphaFoldDB" id="A0AB73B537"/>
<dbReference type="GeneID" id="82881658"/>
<evidence type="ECO:0000256" key="1">
    <source>
        <dbReference type="SAM" id="Phobius"/>
    </source>
</evidence>
<sequence>MSIITYVLSLAASAVSLGLSSFGVYSLLLETGNMAPIPAIEALF</sequence>
<reference evidence="2 3" key="1">
    <citation type="submission" date="2019-06" db="EMBL/GenBank/DDBJ databases">
        <title>Whole genome shotgun sequence of Corynebacterium flavescens NBRC 14136.</title>
        <authorList>
            <person name="Hosoyama A."/>
            <person name="Uohara A."/>
            <person name="Ohji S."/>
            <person name="Ichikawa N."/>
        </authorList>
    </citation>
    <scope>NUCLEOTIDE SEQUENCE [LARGE SCALE GENOMIC DNA]</scope>
    <source>
        <strain evidence="2 3">NBRC 14136</strain>
    </source>
</reference>
<keyword evidence="1" id="KW-0812">Transmembrane</keyword>